<evidence type="ECO:0000256" key="5">
    <source>
        <dbReference type="ARBA" id="ARBA00022989"/>
    </source>
</evidence>
<evidence type="ECO:0000256" key="1">
    <source>
        <dbReference type="ARBA" id="ARBA00004651"/>
    </source>
</evidence>
<dbReference type="GO" id="GO:0023051">
    <property type="term" value="P:regulation of signaling"/>
    <property type="evidence" value="ECO:0007669"/>
    <property type="project" value="UniProtKB-ARBA"/>
</dbReference>
<dbReference type="Pfam" id="PF07803">
    <property type="entry name" value="GSG-1"/>
    <property type="match status" value="1"/>
</dbReference>
<keyword evidence="13" id="KW-1185">Reference proteome</keyword>
<protein>
    <recommendedName>
        <fullName evidence="9">Germ cell-specific gene 1-like protein</fullName>
    </recommendedName>
</protein>
<dbReference type="GO" id="GO:0005886">
    <property type="term" value="C:plasma membrane"/>
    <property type="evidence" value="ECO:0007669"/>
    <property type="project" value="UniProtKB-SubCell"/>
</dbReference>
<evidence type="ECO:0000313" key="13">
    <source>
        <dbReference type="Proteomes" id="UP000694421"/>
    </source>
</evidence>
<evidence type="ECO:0000256" key="10">
    <source>
        <dbReference type="SAM" id="Phobius"/>
    </source>
</evidence>
<sequence length="324" mass="35970">MIKLSRRARSMLSLGLNSLALCFSVSAFTTSYWCEGTHKVVKPPCLSAVKKGNCVPINSNETMDGNVTMDPHVVQYIWETGEDKYAFRYFHTGFWLSCEEHHGEKCRSFTELPPESEKGVLWLSVASEFLYIILLSVGFLLMCLDAVYYANFIDGLKINAFAAVITVLSGLLGMVAHMMYMTVFQVAVNLGPKDWRPQTWYYGWSFGMAWLSFTLCMSASVLTLNTYTKTILEFKYRRRIYEKHTATMGSGRGPGSPALAPDLERFLWDKYIFSVSDSLDFSPGPLGPMAPCGGRKAYAGGYAGLAGGYSGDGADEDKDEGEPC</sequence>
<dbReference type="InterPro" id="IPR012478">
    <property type="entry name" value="GSG-1"/>
</dbReference>
<keyword evidence="4 10" id="KW-0812">Transmembrane</keyword>
<dbReference type="Ensembl" id="ENSSMRT00000004199.1">
    <property type="protein sequence ID" value="ENSSMRP00000003523.1"/>
    <property type="gene ID" value="ENSSMRG00000002958.1"/>
</dbReference>
<dbReference type="GO" id="GO:0051049">
    <property type="term" value="P:regulation of transport"/>
    <property type="evidence" value="ECO:0007669"/>
    <property type="project" value="UniProtKB-ARBA"/>
</dbReference>
<dbReference type="OMA" id="CKQGALI"/>
<feature type="transmembrane region" description="Helical" evidence="10">
    <location>
        <begin position="160"/>
        <end position="181"/>
    </location>
</feature>
<dbReference type="AlphaFoldDB" id="A0A8D0BCX4"/>
<keyword evidence="3" id="KW-1003">Cell membrane</keyword>
<dbReference type="GeneTree" id="ENSGT01050000244814"/>
<evidence type="ECO:0000256" key="4">
    <source>
        <dbReference type="ARBA" id="ARBA00022692"/>
    </source>
</evidence>
<dbReference type="PANTHER" id="PTHR10671:SF78">
    <property type="entry name" value="SI:CH211-232M10.6"/>
    <property type="match status" value="1"/>
</dbReference>
<evidence type="ECO:0000256" key="6">
    <source>
        <dbReference type="ARBA" id="ARBA00023018"/>
    </source>
</evidence>
<evidence type="ECO:0000256" key="7">
    <source>
        <dbReference type="ARBA" id="ARBA00023136"/>
    </source>
</evidence>
<reference evidence="12" key="2">
    <citation type="submission" date="2025-09" db="UniProtKB">
        <authorList>
            <consortium name="Ensembl"/>
        </authorList>
    </citation>
    <scope>IDENTIFICATION</scope>
</reference>
<evidence type="ECO:0000256" key="3">
    <source>
        <dbReference type="ARBA" id="ARBA00022475"/>
    </source>
</evidence>
<comment type="subcellular location">
    <subcellularLocation>
        <location evidence="1">Cell membrane</location>
        <topology evidence="1">Multi-pass membrane protein</topology>
    </subcellularLocation>
    <subcellularLocation>
        <location evidence="8">Synapse</location>
    </subcellularLocation>
</comment>
<name>A0A8D0BCX4_SALMN</name>
<proteinExistence type="inferred from homology"/>
<keyword evidence="5 10" id="KW-1133">Transmembrane helix</keyword>
<dbReference type="InterPro" id="IPR050579">
    <property type="entry name" value="PMP-22/EMP/MP20-like"/>
</dbReference>
<keyword evidence="7 10" id="KW-0472">Membrane</keyword>
<evidence type="ECO:0000256" key="11">
    <source>
        <dbReference type="SAM" id="SignalP"/>
    </source>
</evidence>
<dbReference type="GO" id="GO:0032279">
    <property type="term" value="C:asymmetric synapse"/>
    <property type="evidence" value="ECO:0007669"/>
    <property type="project" value="UniProtKB-ARBA"/>
</dbReference>
<comment type="similarity">
    <text evidence="2">Belongs to the GSG1 family.</text>
</comment>
<dbReference type="Proteomes" id="UP000694421">
    <property type="component" value="Unplaced"/>
</dbReference>
<feature type="transmembrane region" description="Helical" evidence="10">
    <location>
        <begin position="201"/>
        <end position="228"/>
    </location>
</feature>
<feature type="chain" id="PRO_5034910025" description="Germ cell-specific gene 1-like protein" evidence="11">
    <location>
        <begin position="28"/>
        <end position="324"/>
    </location>
</feature>
<accession>A0A8D0BCX4</accession>
<evidence type="ECO:0000256" key="9">
    <source>
        <dbReference type="ARBA" id="ARBA00073105"/>
    </source>
</evidence>
<keyword evidence="11" id="KW-0732">Signal</keyword>
<dbReference type="Gene3D" id="1.20.140.150">
    <property type="match status" value="1"/>
</dbReference>
<feature type="transmembrane region" description="Helical" evidence="10">
    <location>
        <begin position="129"/>
        <end position="148"/>
    </location>
</feature>
<evidence type="ECO:0000313" key="12">
    <source>
        <dbReference type="Ensembl" id="ENSSMRP00000003523.1"/>
    </source>
</evidence>
<feature type="signal peptide" evidence="11">
    <location>
        <begin position="1"/>
        <end position="27"/>
    </location>
</feature>
<organism evidence="12 13">
    <name type="scientific">Salvator merianae</name>
    <name type="common">Argentine black and white tegu</name>
    <name type="synonym">Tupinambis merianae</name>
    <dbReference type="NCBI Taxonomy" id="96440"/>
    <lineage>
        <taxon>Eukaryota</taxon>
        <taxon>Metazoa</taxon>
        <taxon>Chordata</taxon>
        <taxon>Craniata</taxon>
        <taxon>Vertebrata</taxon>
        <taxon>Euteleostomi</taxon>
        <taxon>Lepidosauria</taxon>
        <taxon>Squamata</taxon>
        <taxon>Bifurcata</taxon>
        <taxon>Unidentata</taxon>
        <taxon>Episquamata</taxon>
        <taxon>Laterata</taxon>
        <taxon>Teiioidea</taxon>
        <taxon>Teiidae</taxon>
        <taxon>Salvator</taxon>
    </lineage>
</organism>
<dbReference type="PANTHER" id="PTHR10671">
    <property type="entry name" value="EPITHELIAL MEMBRANE PROTEIN-RELATED"/>
    <property type="match status" value="1"/>
</dbReference>
<dbReference type="GO" id="GO:0010646">
    <property type="term" value="P:regulation of cell communication"/>
    <property type="evidence" value="ECO:0007669"/>
    <property type="project" value="UniProtKB-ARBA"/>
</dbReference>
<keyword evidence="6" id="KW-0770">Synapse</keyword>
<reference evidence="12" key="1">
    <citation type="submission" date="2025-08" db="UniProtKB">
        <authorList>
            <consortium name="Ensembl"/>
        </authorList>
    </citation>
    <scope>IDENTIFICATION</scope>
</reference>
<evidence type="ECO:0000256" key="8">
    <source>
        <dbReference type="ARBA" id="ARBA00034103"/>
    </source>
</evidence>
<dbReference type="GO" id="GO:0098978">
    <property type="term" value="C:glutamatergic synapse"/>
    <property type="evidence" value="ECO:0007669"/>
    <property type="project" value="UniProtKB-ARBA"/>
</dbReference>
<evidence type="ECO:0000256" key="2">
    <source>
        <dbReference type="ARBA" id="ARBA00007425"/>
    </source>
</evidence>
<dbReference type="FunFam" id="1.20.140.150:FF:000005">
    <property type="entry name" value="Germ cell-specific gene 1-like"/>
    <property type="match status" value="1"/>
</dbReference>